<organism evidence="4 5">
    <name type="scientific">Acinetobacter guerrae</name>
    <dbReference type="NCBI Taxonomy" id="1843371"/>
    <lineage>
        <taxon>Bacteria</taxon>
        <taxon>Pseudomonadati</taxon>
        <taxon>Pseudomonadota</taxon>
        <taxon>Gammaproteobacteria</taxon>
        <taxon>Moraxellales</taxon>
        <taxon>Moraxellaceae</taxon>
        <taxon>Acinetobacter</taxon>
    </lineage>
</organism>
<dbReference type="RefSeq" id="WP_120371294.1">
    <property type="nucleotide sequence ID" value="NZ_RAXU01000027.1"/>
</dbReference>
<accession>A0A3A8E7P2</accession>
<keyword evidence="4" id="KW-0670">Pyruvate</keyword>
<keyword evidence="1" id="KW-0560">Oxidoreductase</keyword>
<evidence type="ECO:0000259" key="3">
    <source>
        <dbReference type="Pfam" id="PF02826"/>
    </source>
</evidence>
<dbReference type="Gene3D" id="3.40.50.720">
    <property type="entry name" value="NAD(P)-binding Rossmann-like Domain"/>
    <property type="match status" value="2"/>
</dbReference>
<name>A0A3A8E7P2_9GAMM</name>
<reference evidence="4 5" key="1">
    <citation type="submission" date="2018-09" db="EMBL/GenBank/DDBJ databases">
        <title>The draft genome of Acinetobacter spp. strains.</title>
        <authorList>
            <person name="Qin J."/>
            <person name="Feng Y."/>
            <person name="Zong Z."/>
        </authorList>
    </citation>
    <scope>NUCLEOTIDE SEQUENCE [LARGE SCALE GENOMIC DNA]</scope>
    <source>
        <strain evidence="4 5">WCHAc060096</strain>
    </source>
</reference>
<dbReference type="EMBL" id="RAXU01000027">
    <property type="protein sequence ID" value="RKG30837.1"/>
    <property type="molecule type" value="Genomic_DNA"/>
</dbReference>
<dbReference type="Proteomes" id="UP000269001">
    <property type="component" value="Unassembled WGS sequence"/>
</dbReference>
<evidence type="ECO:0000313" key="5">
    <source>
        <dbReference type="Proteomes" id="UP000269001"/>
    </source>
</evidence>
<keyword evidence="2" id="KW-0520">NAD</keyword>
<feature type="domain" description="D-isomer specific 2-hydroxyacid dehydrogenase NAD-binding" evidence="3">
    <location>
        <begin position="106"/>
        <end position="272"/>
    </location>
</feature>
<dbReference type="SUPFAM" id="SSF52283">
    <property type="entry name" value="Formate/glycerate dehydrogenase catalytic domain-like"/>
    <property type="match status" value="1"/>
</dbReference>
<evidence type="ECO:0000256" key="1">
    <source>
        <dbReference type="ARBA" id="ARBA00023002"/>
    </source>
</evidence>
<dbReference type="SUPFAM" id="SSF51735">
    <property type="entry name" value="NAD(P)-binding Rossmann-fold domains"/>
    <property type="match status" value="1"/>
</dbReference>
<dbReference type="PANTHER" id="PTHR43333:SF1">
    <property type="entry name" value="D-ISOMER SPECIFIC 2-HYDROXYACID DEHYDROGENASE NAD-BINDING DOMAIN-CONTAINING PROTEIN"/>
    <property type="match status" value="1"/>
</dbReference>
<keyword evidence="5" id="KW-1185">Reference proteome</keyword>
<sequence>MIVIATTVPKVQKWLEDALAEYAPQEAYCLAHSEQAQEATTAISWFPDLDYLETLPNLKLIHSMAAGVEHLNLKRIGERYAVCRVVDESHQKGMYDYLQWCVLYYQRFFDVLIAQQQQQRWKQPPQKSSSDVKIGIMGLGQMGGFIAEKFARLGYQVSGWSRSLKQIEGVSCYAGNAQKQAFLSQSEILINLLPLTEDNFGLLNIELFNQLPQGACIINCGRGQHLNEQNLLEALDSEQLRGAVLDVFAKEPLAPDHTFWQHPKVLVTPHVASHAPWSAVIGQILENDHRVQQGLALVNQVNVVNGY</sequence>
<dbReference type="AlphaFoldDB" id="A0A3A8E7P2"/>
<dbReference type="InterPro" id="IPR036291">
    <property type="entry name" value="NAD(P)-bd_dom_sf"/>
</dbReference>
<dbReference type="GO" id="GO:0016616">
    <property type="term" value="F:oxidoreductase activity, acting on the CH-OH group of donors, NAD or NADP as acceptor"/>
    <property type="evidence" value="ECO:0007669"/>
    <property type="project" value="UniProtKB-ARBA"/>
</dbReference>
<dbReference type="PROSITE" id="PS00671">
    <property type="entry name" value="D_2_HYDROXYACID_DH_3"/>
    <property type="match status" value="1"/>
</dbReference>
<protein>
    <submittedName>
        <fullName evidence="4">Glyoxylate/hydroxypyruvate reductase A</fullName>
    </submittedName>
</protein>
<dbReference type="CDD" id="cd12164">
    <property type="entry name" value="GDH_like_2"/>
    <property type="match status" value="1"/>
</dbReference>
<gene>
    <name evidence="4" type="ORF">D7V21_15205</name>
</gene>
<dbReference type="Pfam" id="PF02826">
    <property type="entry name" value="2-Hacid_dh_C"/>
    <property type="match status" value="1"/>
</dbReference>
<dbReference type="InterPro" id="IPR006140">
    <property type="entry name" value="D-isomer_DH_NAD-bd"/>
</dbReference>
<dbReference type="PANTHER" id="PTHR43333">
    <property type="entry name" value="2-HACID_DH_C DOMAIN-CONTAINING PROTEIN"/>
    <property type="match status" value="1"/>
</dbReference>
<comment type="caution">
    <text evidence="4">The sequence shown here is derived from an EMBL/GenBank/DDBJ whole genome shotgun (WGS) entry which is preliminary data.</text>
</comment>
<dbReference type="InterPro" id="IPR029753">
    <property type="entry name" value="D-isomer_DH_CS"/>
</dbReference>
<evidence type="ECO:0000256" key="2">
    <source>
        <dbReference type="ARBA" id="ARBA00023027"/>
    </source>
</evidence>
<dbReference type="GO" id="GO:0051287">
    <property type="term" value="F:NAD binding"/>
    <property type="evidence" value="ECO:0007669"/>
    <property type="project" value="InterPro"/>
</dbReference>
<proteinExistence type="predicted"/>
<evidence type="ECO:0000313" key="4">
    <source>
        <dbReference type="EMBL" id="RKG30837.1"/>
    </source>
</evidence>